<dbReference type="RefSeq" id="WP_147266615.1">
    <property type="nucleotide sequence ID" value="NZ_QOIM01000055.1"/>
</dbReference>
<feature type="transmembrane region" description="Helical" evidence="1">
    <location>
        <begin position="75"/>
        <end position="100"/>
    </location>
</feature>
<evidence type="ECO:0000313" key="2">
    <source>
        <dbReference type="EMBL" id="RCG13486.1"/>
    </source>
</evidence>
<reference evidence="2 3" key="1">
    <citation type="submission" date="2018-06" db="EMBL/GenBank/DDBJ databases">
        <title>Streptomyces reniochalinae sp. nov. and Streptomyces diacarnus sp. nov. from marine sponges.</title>
        <authorList>
            <person name="Li L."/>
        </authorList>
    </citation>
    <scope>NUCLEOTIDE SEQUENCE [LARGE SCALE GENOMIC DNA]</scope>
    <source>
        <strain evidence="2 3">LHW50302</strain>
    </source>
</reference>
<dbReference type="AlphaFoldDB" id="A0A367E5Z6"/>
<dbReference type="Proteomes" id="UP000253507">
    <property type="component" value="Unassembled WGS sequence"/>
</dbReference>
<name>A0A367E5Z6_9ACTN</name>
<feature type="transmembrane region" description="Helical" evidence="1">
    <location>
        <begin position="44"/>
        <end position="63"/>
    </location>
</feature>
<keyword evidence="1" id="KW-0472">Membrane</keyword>
<comment type="caution">
    <text evidence="2">The sequence shown here is derived from an EMBL/GenBank/DDBJ whole genome shotgun (WGS) entry which is preliminary data.</text>
</comment>
<keyword evidence="1" id="KW-1133">Transmembrane helix</keyword>
<keyword evidence="3" id="KW-1185">Reference proteome</keyword>
<organism evidence="2 3">
    <name type="scientific">Streptomyces reniochalinae</name>
    <dbReference type="NCBI Taxonomy" id="2250578"/>
    <lineage>
        <taxon>Bacteria</taxon>
        <taxon>Bacillati</taxon>
        <taxon>Actinomycetota</taxon>
        <taxon>Actinomycetes</taxon>
        <taxon>Kitasatosporales</taxon>
        <taxon>Streptomycetaceae</taxon>
        <taxon>Streptomyces</taxon>
    </lineage>
</organism>
<keyword evidence="1" id="KW-0812">Transmembrane</keyword>
<feature type="transmembrane region" description="Helical" evidence="1">
    <location>
        <begin position="19"/>
        <end position="38"/>
    </location>
</feature>
<gene>
    <name evidence="2" type="ORF">DQ392_32580</name>
</gene>
<protein>
    <submittedName>
        <fullName evidence="2">Uncharacterized protein</fullName>
    </submittedName>
</protein>
<feature type="transmembrane region" description="Helical" evidence="1">
    <location>
        <begin position="106"/>
        <end position="124"/>
    </location>
</feature>
<accession>A0A367E5Z6</accession>
<feature type="transmembrane region" description="Helical" evidence="1">
    <location>
        <begin position="144"/>
        <end position="164"/>
    </location>
</feature>
<dbReference type="OrthoDB" id="4153420at2"/>
<evidence type="ECO:0000256" key="1">
    <source>
        <dbReference type="SAM" id="Phobius"/>
    </source>
</evidence>
<sequence>MTIDSVSPRAETHPAQWRLWTGATSTGVAVVLTAIALGSTSMTLFPVLAALSALLLLGSYWVVKPWFVARSETWHRVITFVPMTAYVVAMFLVVVAAVSFLPDQPVVAGLALVMIWCFHIGGGVRESPSFAYERLQGRLTWAAALQVAAMCCGTVGAVCLIRTLPVPGRYSPAVFAACISVVVGLVVTSAKVFARVRKLATELDARAQKLERCLTRLSRGAVGDRAQLRDAAEDAWDDLHRTLRNKVETGFHLYGTFVIPSETRKGLETLVLAAITNPGAPPYQEAVTRLNLLRASCRLKIDTVA</sequence>
<evidence type="ECO:0000313" key="3">
    <source>
        <dbReference type="Proteomes" id="UP000253507"/>
    </source>
</evidence>
<feature type="transmembrane region" description="Helical" evidence="1">
    <location>
        <begin position="170"/>
        <end position="190"/>
    </location>
</feature>
<dbReference type="EMBL" id="QOIM01000055">
    <property type="protein sequence ID" value="RCG13486.1"/>
    <property type="molecule type" value="Genomic_DNA"/>
</dbReference>
<proteinExistence type="predicted"/>